<protein>
    <submittedName>
        <fullName evidence="1">Uncharacterized protein</fullName>
    </submittedName>
</protein>
<accession>A0A220T6M2</accession>
<proteinExistence type="predicted"/>
<gene>
    <name evidence="1" type="ORF">EPTV-WA-154</name>
</gene>
<evidence type="ECO:0000313" key="2">
    <source>
        <dbReference type="Proteomes" id="UP000217428"/>
    </source>
</evidence>
<evidence type="ECO:0000313" key="1">
    <source>
        <dbReference type="EMBL" id="ASK51355.1"/>
    </source>
</evidence>
<name>A0A220T6M2_9POXV</name>
<keyword evidence="2" id="KW-1185">Reference proteome</keyword>
<dbReference type="Proteomes" id="UP000217428">
    <property type="component" value="Segment"/>
</dbReference>
<reference evidence="1 2" key="1">
    <citation type="journal article" date="2017" name="Virus Genes">
        <title>Characterization of Eptesipoxvirus, a novel poxvirus from a microchiropteran bat.</title>
        <authorList>
            <person name="Tu S.L."/>
            <person name="Nakazawa Y."/>
            <person name="Gao J."/>
            <person name="Wilkins K."/>
            <person name="Gallardo-Romero N."/>
            <person name="Li Y."/>
            <person name="Emerson G.L."/>
            <person name="Carroll D.S."/>
            <person name="Upton C."/>
        </authorList>
    </citation>
    <scope>NUCLEOTIDE SEQUENCE [LARGE SCALE GENOMIC DNA]</scope>
    <source>
        <strain evidence="1 2">Washington</strain>
    </source>
</reference>
<sequence>MGTITMYNLLEHKIRHLINIYYKVPDINYILKSLKTQILPEPVINNKFFNYVFKTINSSTDFLKFLIVLLIKNNYLYKVKKILYIILVQCTPINNCIYLNKNMFNDNFLAGIMYNIFENLSIEFDTKSYKIVINNKRQIFDLYMIIVFLYYYYTV</sequence>
<dbReference type="EMBL" id="KY747497">
    <property type="protein sequence ID" value="ASK51355.1"/>
    <property type="molecule type" value="Genomic_DNA"/>
</dbReference>
<organism evidence="1 2">
    <name type="scientific">Eptesipox virus</name>
    <dbReference type="NCBI Taxonomy" id="1329402"/>
    <lineage>
        <taxon>Viruses</taxon>
        <taxon>Varidnaviria</taxon>
        <taxon>Bamfordvirae</taxon>
        <taxon>Nucleocytoviricota</taxon>
        <taxon>Pokkesviricetes</taxon>
        <taxon>Chitovirales</taxon>
        <taxon>Poxviridae</taxon>
        <taxon>Chordopoxvirinae</taxon>
        <taxon>Vespertilionpoxvirus</taxon>
        <taxon>Vespertilionpoxvirus eptesipox</taxon>
    </lineage>
</organism>